<feature type="domain" description="Transcription regulator TrmB N-terminal" evidence="2">
    <location>
        <begin position="17"/>
        <end position="83"/>
    </location>
</feature>
<evidence type="ECO:0000313" key="5">
    <source>
        <dbReference type="Proteomes" id="UP000830729"/>
    </source>
</evidence>
<dbReference type="Pfam" id="PF11495">
    <property type="entry name" value="Regulator_TrmB"/>
    <property type="match status" value="1"/>
</dbReference>
<sequence length="265" mass="29548">MAGKSTEQLEYECANLLKEFGFSEYEAYTFVYLLRLGTGTAKDVAEVGDVPRTRVYDAVDALHEAGLVDIQHTSPKKFTPVSRESALRKLDLQRENTITELSELLEDLEPATQQPEEFGVWTVTNHEAVTSRLLEFIDDAEDELIYMTVDELLTDDHLDHLKAAEERGVDIYVAGLSDPVRAQIQEQVPSAELFETLWAWSEEGAGSLLVTDKRTALVSVLVDEDAPDGIHETGIWGTGENNSLVVVLRAIFTWRLDALTSESSE</sequence>
<dbReference type="GeneID" id="72184799"/>
<dbReference type="AlphaFoldDB" id="A0A8U0HYG8"/>
<comment type="similarity">
    <text evidence="1">Belongs to the transcriptional regulator TrmB family.</text>
</comment>
<evidence type="ECO:0000256" key="1">
    <source>
        <dbReference type="ARBA" id="ARBA00007287"/>
    </source>
</evidence>
<evidence type="ECO:0000259" key="3">
    <source>
        <dbReference type="Pfam" id="PF11495"/>
    </source>
</evidence>
<evidence type="ECO:0000259" key="2">
    <source>
        <dbReference type="Pfam" id="PF01978"/>
    </source>
</evidence>
<accession>A0A8U0HYG8</accession>
<dbReference type="Gene3D" id="1.10.10.10">
    <property type="entry name" value="Winged helix-like DNA-binding domain superfamily/Winged helix DNA-binding domain"/>
    <property type="match status" value="1"/>
</dbReference>
<feature type="domain" description="Transcription regulator TrmB C-terminal" evidence="3">
    <location>
        <begin position="120"/>
        <end position="219"/>
    </location>
</feature>
<evidence type="ECO:0000313" key="4">
    <source>
        <dbReference type="EMBL" id="UPV75676.1"/>
    </source>
</evidence>
<name>A0A8U0HYG8_9EURY</name>
<dbReference type="InterPro" id="IPR036388">
    <property type="entry name" value="WH-like_DNA-bd_sf"/>
</dbReference>
<gene>
    <name evidence="4" type="ORF">M0R89_06330</name>
</gene>
<dbReference type="InterPro" id="IPR036390">
    <property type="entry name" value="WH_DNA-bd_sf"/>
</dbReference>
<dbReference type="PANTHER" id="PTHR34293">
    <property type="entry name" value="HTH-TYPE TRANSCRIPTIONAL REGULATOR TRMBL2"/>
    <property type="match status" value="1"/>
</dbReference>
<proteinExistence type="inferred from homology"/>
<dbReference type="Pfam" id="PF01978">
    <property type="entry name" value="TrmB"/>
    <property type="match status" value="1"/>
</dbReference>
<protein>
    <submittedName>
        <fullName evidence="4">TrmB family transcriptional regulator</fullName>
    </submittedName>
</protein>
<dbReference type="RefSeq" id="WP_248651714.1">
    <property type="nucleotide sequence ID" value="NZ_CP096659.1"/>
</dbReference>
<dbReference type="InterPro" id="IPR051797">
    <property type="entry name" value="TrmB-like"/>
</dbReference>
<dbReference type="SUPFAM" id="SSF56024">
    <property type="entry name" value="Phospholipase D/nuclease"/>
    <property type="match status" value="1"/>
</dbReference>
<reference evidence="4 5" key="1">
    <citation type="submission" date="2022-04" db="EMBL/GenBank/DDBJ databases">
        <title>Diverse halophilic archaea isolated from saline environments.</title>
        <authorList>
            <person name="Cui H.-L."/>
        </authorList>
    </citation>
    <scope>NUCLEOTIDE SEQUENCE [LARGE SCALE GENOMIC DNA]</scope>
    <source>
        <strain evidence="4 5">XZYJT49</strain>
    </source>
</reference>
<dbReference type="EMBL" id="CP096659">
    <property type="protein sequence ID" value="UPV75676.1"/>
    <property type="molecule type" value="Genomic_DNA"/>
</dbReference>
<dbReference type="SUPFAM" id="SSF46785">
    <property type="entry name" value="Winged helix' DNA-binding domain"/>
    <property type="match status" value="1"/>
</dbReference>
<organism evidence="4 5">
    <name type="scientific">Halorussus limi</name>
    <dbReference type="NCBI Taxonomy" id="2938695"/>
    <lineage>
        <taxon>Archaea</taxon>
        <taxon>Methanobacteriati</taxon>
        <taxon>Methanobacteriota</taxon>
        <taxon>Stenosarchaea group</taxon>
        <taxon>Halobacteria</taxon>
        <taxon>Halobacteriales</taxon>
        <taxon>Haladaptataceae</taxon>
        <taxon>Halorussus</taxon>
    </lineage>
</organism>
<dbReference type="InterPro" id="IPR002831">
    <property type="entry name" value="Tscrpt_reg_TrmB_N"/>
</dbReference>
<dbReference type="InterPro" id="IPR021586">
    <property type="entry name" value="Tscrpt_reg_TrmB_C"/>
</dbReference>
<dbReference type="KEGG" id="halx:M0R89_06330"/>
<keyword evidence="5" id="KW-1185">Reference proteome</keyword>
<dbReference type="PANTHER" id="PTHR34293:SF1">
    <property type="entry name" value="HTH-TYPE TRANSCRIPTIONAL REGULATOR TRMBL2"/>
    <property type="match status" value="1"/>
</dbReference>
<dbReference type="Proteomes" id="UP000830729">
    <property type="component" value="Chromosome"/>
</dbReference>